<geneLocation type="plasmid" evidence="2">
    <name>pN2B-B</name>
</geneLocation>
<keyword evidence="1" id="KW-0472">Membrane</keyword>
<protein>
    <submittedName>
        <fullName evidence="2">Uncharacterized protein</fullName>
    </submittedName>
</protein>
<comment type="caution">
    <text evidence="2">The sequence shown here is derived from an EMBL/GenBank/DDBJ whole genome shotgun (WGS) entry which is preliminary data.</text>
</comment>
<accession>A0ABR6SHV6</accession>
<gene>
    <name evidence="2" type="ORF">GNE12_28510</name>
</gene>
<evidence type="ECO:0000313" key="3">
    <source>
        <dbReference type="Proteomes" id="UP000570851"/>
    </source>
</evidence>
<reference evidence="2 3" key="1">
    <citation type="submission" date="2019-11" db="EMBL/GenBank/DDBJ databases">
        <title>Comparison of genomes from free-living endosymbiotic cyanobacteria isolated from Azolla.</title>
        <authorList>
            <person name="Thiel T."/>
            <person name="Pratte B."/>
        </authorList>
    </citation>
    <scope>NUCLEOTIDE SEQUENCE [LARGE SCALE GENOMIC DNA]</scope>
    <source>
        <strain evidence="2 3">N2B</strain>
        <plasmid evidence="2">pN2B-B</plasmid>
    </source>
</reference>
<dbReference type="Pfam" id="PF19744">
    <property type="entry name" value="DUF6232"/>
    <property type="match status" value="1"/>
</dbReference>
<dbReference type="Proteomes" id="UP000570851">
    <property type="component" value="Unassembled WGS sequence"/>
</dbReference>
<keyword evidence="2" id="KW-0614">Plasmid</keyword>
<sequence length="186" mass="20708">MLSQFLPDEPNQPTEIKTSIIKIRGKTLIYGNVVYQIHNIASIGLVDLTTTVIKPMPKLFVVLPIIGVIFLFITSYIAKLIGFLLIVIGAWLIYQHNLNKTKTTERYGMTIYTNSGTKTILTSRSEDFLKKVILTLYTVMNSDELKAVNFNFETLDMSVDNSIKVGKNIGSPLNTGHIGGDVVNQV</sequence>
<keyword evidence="1" id="KW-0812">Transmembrane</keyword>
<evidence type="ECO:0000313" key="2">
    <source>
        <dbReference type="EMBL" id="MBC1305831.1"/>
    </source>
</evidence>
<dbReference type="EMBL" id="JACKZP010000303">
    <property type="protein sequence ID" value="MBC1305831.1"/>
    <property type="molecule type" value="Genomic_DNA"/>
</dbReference>
<organism evidence="2 3">
    <name type="scientific">Trichormus variabilis N2B</name>
    <dbReference type="NCBI Taxonomy" id="2681315"/>
    <lineage>
        <taxon>Bacteria</taxon>
        <taxon>Bacillati</taxon>
        <taxon>Cyanobacteriota</taxon>
        <taxon>Cyanophyceae</taxon>
        <taxon>Nostocales</taxon>
        <taxon>Nostocaceae</taxon>
        <taxon>Trichormus</taxon>
    </lineage>
</organism>
<dbReference type="GeneID" id="58727513"/>
<keyword evidence="3" id="KW-1185">Reference proteome</keyword>
<dbReference type="InterPro" id="IPR045629">
    <property type="entry name" value="DUF6232"/>
</dbReference>
<keyword evidence="1" id="KW-1133">Transmembrane helix</keyword>
<dbReference type="RefSeq" id="WP_011316652.1">
    <property type="nucleotide sequence ID" value="NZ_JACKZP010000303.1"/>
</dbReference>
<proteinExistence type="predicted"/>
<evidence type="ECO:0000256" key="1">
    <source>
        <dbReference type="SAM" id="Phobius"/>
    </source>
</evidence>
<name>A0ABR6SHV6_ANAVA</name>
<feature type="transmembrane region" description="Helical" evidence="1">
    <location>
        <begin position="61"/>
        <end position="94"/>
    </location>
</feature>